<comment type="caution">
    <text evidence="2">The sequence shown here is derived from an EMBL/GenBank/DDBJ whole genome shotgun (WGS) entry which is preliminary data.</text>
</comment>
<organism evidence="2 3">
    <name type="scientific">Centipeda periodontii DSM 2778</name>
    <dbReference type="NCBI Taxonomy" id="888060"/>
    <lineage>
        <taxon>Bacteria</taxon>
        <taxon>Bacillati</taxon>
        <taxon>Bacillota</taxon>
        <taxon>Negativicutes</taxon>
        <taxon>Selenomonadales</taxon>
        <taxon>Selenomonadaceae</taxon>
        <taxon>Centipeda</taxon>
    </lineage>
</organism>
<proteinExistence type="predicted"/>
<evidence type="ECO:0000313" key="2">
    <source>
        <dbReference type="EMBL" id="EGK58371.1"/>
    </source>
</evidence>
<dbReference type="EMBL" id="AFHQ01000047">
    <property type="protein sequence ID" value="EGK58371.1"/>
    <property type="molecule type" value="Genomic_DNA"/>
</dbReference>
<keyword evidence="1" id="KW-0472">Membrane</keyword>
<keyword evidence="1" id="KW-0812">Transmembrane</keyword>
<evidence type="ECO:0000313" key="3">
    <source>
        <dbReference type="Proteomes" id="UP000004067"/>
    </source>
</evidence>
<accession>F5RNY1</accession>
<dbReference type="AlphaFoldDB" id="F5RNY1"/>
<keyword evidence="1" id="KW-1133">Transmembrane helix</keyword>
<reference evidence="2 3" key="1">
    <citation type="submission" date="2011-04" db="EMBL/GenBank/DDBJ databases">
        <authorList>
            <person name="Muzny D."/>
            <person name="Qin X."/>
            <person name="Deng J."/>
            <person name="Jiang H."/>
            <person name="Liu Y."/>
            <person name="Qu J."/>
            <person name="Song X.-Z."/>
            <person name="Zhang L."/>
            <person name="Thornton R."/>
            <person name="Coyle M."/>
            <person name="Francisco L."/>
            <person name="Jackson L."/>
            <person name="Javaid M."/>
            <person name="Korchina V."/>
            <person name="Kovar C."/>
            <person name="Mata R."/>
            <person name="Mathew T."/>
            <person name="Ngo R."/>
            <person name="Nguyen L."/>
            <person name="Nguyen N."/>
            <person name="Okwuonu G."/>
            <person name="Ongeri F."/>
            <person name="Pham C."/>
            <person name="Simmons D."/>
            <person name="Wilczek-Boney K."/>
            <person name="Hale W."/>
            <person name="Jakkamsetti A."/>
            <person name="Pham P."/>
            <person name="Ruth R."/>
            <person name="San Lucas F."/>
            <person name="Warren J."/>
            <person name="Zhang J."/>
            <person name="Zhao Z."/>
            <person name="Zhou C."/>
            <person name="Zhu D."/>
            <person name="Lee S."/>
            <person name="Bess C."/>
            <person name="Blankenburg K."/>
            <person name="Forbes L."/>
            <person name="Fu Q."/>
            <person name="Gubbala S."/>
            <person name="Hirani K."/>
            <person name="Jayaseelan J.C."/>
            <person name="Lara F."/>
            <person name="Munidasa M."/>
            <person name="Palculict T."/>
            <person name="Patil S."/>
            <person name="Pu L.-L."/>
            <person name="Saada N."/>
            <person name="Tang L."/>
            <person name="Weissenberger G."/>
            <person name="Zhu Y."/>
            <person name="Hemphill L."/>
            <person name="Shang Y."/>
            <person name="Youmans B."/>
            <person name="Ayvaz T."/>
            <person name="Ross M."/>
            <person name="Santibanez J."/>
            <person name="Aqrawi P."/>
            <person name="Gross S."/>
            <person name="Joshi V."/>
            <person name="Fowler G."/>
            <person name="Nazareth L."/>
            <person name="Reid J."/>
            <person name="Worley K."/>
            <person name="Petrosino J."/>
            <person name="Highlander S."/>
            <person name="Gibbs R."/>
        </authorList>
    </citation>
    <scope>NUCLEOTIDE SEQUENCE [LARGE SCALE GENOMIC DNA]</scope>
    <source>
        <strain evidence="2 3">DSM 2778</strain>
    </source>
</reference>
<gene>
    <name evidence="2" type="primary">srlR</name>
    <name evidence="2" type="ORF">HMPREF9081_1967</name>
</gene>
<dbReference type="Pfam" id="PF06923">
    <property type="entry name" value="GutM"/>
    <property type="match status" value="1"/>
</dbReference>
<dbReference type="STRING" id="888060.HMPREF9081_1967"/>
<dbReference type="eggNOG" id="COG4578">
    <property type="taxonomic scope" value="Bacteria"/>
</dbReference>
<feature type="transmembrane region" description="Helical" evidence="1">
    <location>
        <begin position="26"/>
        <end position="46"/>
    </location>
</feature>
<protein>
    <submittedName>
        <fullName evidence="2">Transcriptional regulator SrlR</fullName>
    </submittedName>
</protein>
<dbReference type="Proteomes" id="UP000004067">
    <property type="component" value="Unassembled WGS sequence"/>
</dbReference>
<dbReference type="HOGENOM" id="CLU_124480_2_1_9"/>
<name>F5RNY1_9FIRM</name>
<dbReference type="InterPro" id="IPR009693">
    <property type="entry name" value="Glucitol_operon_activator"/>
</dbReference>
<evidence type="ECO:0000256" key="1">
    <source>
        <dbReference type="SAM" id="Phobius"/>
    </source>
</evidence>
<sequence length="154" mass="17233">MNLDGIIHFVRWNTEVEGGTILQTEMLVGAVFLLFVIQVIGTHLQVKAYKGAVREMHKLGNVGIGSRRRKLGASNIVVIACNSAGEILDGRIMQGMTILSRFRPMEDIVGRTIYDLHAEYAALPQKRRVHYKGHMQALDALITRLHNAEQSEAR</sequence>
<keyword evidence="3" id="KW-1185">Reference proteome</keyword>